<dbReference type="STRING" id="1193682.BJP25_21410"/>
<evidence type="ECO:0000313" key="3">
    <source>
        <dbReference type="Proteomes" id="UP000186040"/>
    </source>
</evidence>
<comment type="caution">
    <text evidence="2">The sequence shown here is derived from an EMBL/GenBank/DDBJ whole genome shotgun (WGS) entry which is preliminary data.</text>
</comment>
<sequence length="82" mass="8850">MSMMRLTATGELDLPDEVGEAERRWQRLLTAELGDPVRARLVRLAGDGLFLAALTGAPPTAAEVEQLLDHLGLRPGDERVGS</sequence>
<dbReference type="RefSeq" id="WP_075975752.1">
    <property type="nucleotide sequence ID" value="NZ_MKQR01000016.1"/>
</dbReference>
<keyword evidence="3" id="KW-1185">Reference proteome</keyword>
<feature type="domain" description="TetR transcriptional regulator CgmR-like C-terminal" evidence="1">
    <location>
        <begin position="4"/>
        <end position="71"/>
    </location>
</feature>
<gene>
    <name evidence="2" type="ORF">BJP25_21410</name>
</gene>
<organism evidence="2 3">
    <name type="scientific">Actinokineospora bangkokensis</name>
    <dbReference type="NCBI Taxonomy" id="1193682"/>
    <lineage>
        <taxon>Bacteria</taxon>
        <taxon>Bacillati</taxon>
        <taxon>Actinomycetota</taxon>
        <taxon>Actinomycetes</taxon>
        <taxon>Pseudonocardiales</taxon>
        <taxon>Pseudonocardiaceae</taxon>
        <taxon>Actinokineospora</taxon>
    </lineage>
</organism>
<reference evidence="2 3" key="1">
    <citation type="submission" date="2016-10" db="EMBL/GenBank/DDBJ databases">
        <title>The Draft Genome Sequence of Actinokineospora bangkokensis 44EHWT reveals the biosynthetic pathway of antifungal compounds Thailandins with unusual extender unit butylmalonyl-CoA.</title>
        <authorList>
            <person name="Greule A."/>
            <person name="Intra B."/>
            <person name="Flemming S."/>
            <person name="Rommel M.G."/>
            <person name="Panbangred W."/>
            <person name="Bechthold A."/>
        </authorList>
    </citation>
    <scope>NUCLEOTIDE SEQUENCE [LARGE SCALE GENOMIC DNA]</scope>
    <source>
        <strain evidence="2 3">44EHW</strain>
    </source>
</reference>
<dbReference type="Pfam" id="PF17937">
    <property type="entry name" value="TetR_C_28"/>
    <property type="match status" value="1"/>
</dbReference>
<accession>A0A1Q9LKR2</accession>
<protein>
    <recommendedName>
        <fullName evidence="1">TetR transcriptional regulator CgmR-like C-terminal domain-containing protein</fullName>
    </recommendedName>
</protein>
<dbReference type="InterPro" id="IPR041479">
    <property type="entry name" value="TetR_CgmR_C"/>
</dbReference>
<proteinExistence type="predicted"/>
<dbReference type="Proteomes" id="UP000186040">
    <property type="component" value="Unassembled WGS sequence"/>
</dbReference>
<dbReference type="Gene3D" id="1.10.357.10">
    <property type="entry name" value="Tetracycline Repressor, domain 2"/>
    <property type="match status" value="1"/>
</dbReference>
<dbReference type="EMBL" id="MKQR01000016">
    <property type="protein sequence ID" value="OLR92610.1"/>
    <property type="molecule type" value="Genomic_DNA"/>
</dbReference>
<evidence type="ECO:0000313" key="2">
    <source>
        <dbReference type="EMBL" id="OLR92610.1"/>
    </source>
</evidence>
<name>A0A1Q9LKR2_9PSEU</name>
<dbReference type="AlphaFoldDB" id="A0A1Q9LKR2"/>
<evidence type="ECO:0000259" key="1">
    <source>
        <dbReference type="Pfam" id="PF17937"/>
    </source>
</evidence>